<evidence type="ECO:0000256" key="7">
    <source>
        <dbReference type="SAM" id="MobiDB-lite"/>
    </source>
</evidence>
<dbReference type="Gene3D" id="3.40.50.2300">
    <property type="match status" value="1"/>
</dbReference>
<keyword evidence="2" id="KW-0067">ATP-binding</keyword>
<feature type="region of interest" description="Disordered" evidence="7">
    <location>
        <begin position="127"/>
        <end position="152"/>
    </location>
</feature>
<name>A0A6V8LPT6_9BACT</name>
<feature type="modified residue" description="4-aspartylphosphate" evidence="6">
    <location>
        <position position="60"/>
    </location>
</feature>
<evidence type="ECO:0000256" key="5">
    <source>
        <dbReference type="ARBA" id="ARBA00023163"/>
    </source>
</evidence>
<dbReference type="Gene3D" id="3.40.50.300">
    <property type="entry name" value="P-loop containing nucleotide triphosphate hydrolases"/>
    <property type="match status" value="1"/>
</dbReference>
<dbReference type="PROSITE" id="PS00675">
    <property type="entry name" value="SIGMA54_INTERACT_1"/>
    <property type="match status" value="1"/>
</dbReference>
<evidence type="ECO:0000313" key="11">
    <source>
        <dbReference type="Proteomes" id="UP000494245"/>
    </source>
</evidence>
<protein>
    <submittedName>
        <fullName evidence="10">Transcriptional regulatory protein ZraR</fullName>
    </submittedName>
</protein>
<dbReference type="EMBL" id="BLTE01000001">
    <property type="protein sequence ID" value="GFK92358.1"/>
    <property type="molecule type" value="Genomic_DNA"/>
</dbReference>
<feature type="domain" description="Sigma-54 factor interaction" evidence="8">
    <location>
        <begin position="156"/>
        <end position="384"/>
    </location>
</feature>
<dbReference type="FunFam" id="3.40.50.300:FF:000006">
    <property type="entry name" value="DNA-binding transcriptional regulator NtrC"/>
    <property type="match status" value="1"/>
</dbReference>
<keyword evidence="5" id="KW-0804">Transcription</keyword>
<evidence type="ECO:0000259" key="8">
    <source>
        <dbReference type="PROSITE" id="PS50045"/>
    </source>
</evidence>
<dbReference type="InterPro" id="IPR002197">
    <property type="entry name" value="HTH_Fis"/>
</dbReference>
<dbReference type="GO" id="GO:0006355">
    <property type="term" value="P:regulation of DNA-templated transcription"/>
    <property type="evidence" value="ECO:0007669"/>
    <property type="project" value="InterPro"/>
</dbReference>
<evidence type="ECO:0000313" key="10">
    <source>
        <dbReference type="EMBL" id="GFK92358.1"/>
    </source>
</evidence>
<dbReference type="GO" id="GO:0043565">
    <property type="term" value="F:sequence-specific DNA binding"/>
    <property type="evidence" value="ECO:0007669"/>
    <property type="project" value="InterPro"/>
</dbReference>
<dbReference type="InterPro" id="IPR025943">
    <property type="entry name" value="Sigma_54_int_dom_ATP-bd_2"/>
</dbReference>
<keyword evidence="3" id="KW-0805">Transcription regulation</keyword>
<evidence type="ECO:0000256" key="2">
    <source>
        <dbReference type="ARBA" id="ARBA00022840"/>
    </source>
</evidence>
<dbReference type="PROSITE" id="PS00688">
    <property type="entry name" value="SIGMA54_INTERACT_3"/>
    <property type="match status" value="1"/>
</dbReference>
<evidence type="ECO:0000256" key="3">
    <source>
        <dbReference type="ARBA" id="ARBA00023015"/>
    </source>
</evidence>
<dbReference type="Gene3D" id="1.10.8.60">
    <property type="match status" value="1"/>
</dbReference>
<evidence type="ECO:0000256" key="6">
    <source>
        <dbReference type="PROSITE-ProRule" id="PRU00169"/>
    </source>
</evidence>
<dbReference type="Proteomes" id="UP000494245">
    <property type="component" value="Unassembled WGS sequence"/>
</dbReference>
<evidence type="ECO:0000256" key="1">
    <source>
        <dbReference type="ARBA" id="ARBA00022741"/>
    </source>
</evidence>
<dbReference type="InterPro" id="IPR003593">
    <property type="entry name" value="AAA+_ATPase"/>
</dbReference>
<comment type="caution">
    <text evidence="10">The sequence shown here is derived from an EMBL/GenBank/DDBJ whole genome shotgun (WGS) entry which is preliminary data.</text>
</comment>
<keyword evidence="4" id="KW-0238">DNA-binding</keyword>
<dbReference type="PANTHER" id="PTHR32071">
    <property type="entry name" value="TRANSCRIPTIONAL REGULATORY PROTEIN"/>
    <property type="match status" value="1"/>
</dbReference>
<dbReference type="Pfam" id="PF02954">
    <property type="entry name" value="HTH_8"/>
    <property type="match status" value="1"/>
</dbReference>
<dbReference type="InterPro" id="IPR009057">
    <property type="entry name" value="Homeodomain-like_sf"/>
</dbReference>
<dbReference type="InterPro" id="IPR001789">
    <property type="entry name" value="Sig_transdc_resp-reg_receiver"/>
</dbReference>
<dbReference type="InterPro" id="IPR025944">
    <property type="entry name" value="Sigma_54_int_dom_CS"/>
</dbReference>
<dbReference type="Gene3D" id="1.10.10.60">
    <property type="entry name" value="Homeodomain-like"/>
    <property type="match status" value="1"/>
</dbReference>
<dbReference type="PROSITE" id="PS50110">
    <property type="entry name" value="RESPONSE_REGULATORY"/>
    <property type="match status" value="1"/>
</dbReference>
<dbReference type="SUPFAM" id="SSF46689">
    <property type="entry name" value="Homeodomain-like"/>
    <property type="match status" value="1"/>
</dbReference>
<sequence>MSALPVPPLPILLVDDEEQALRSYDLNLRYSGLTNTIRCADPREVRSILARQEVSLVMLDLGMPQMKGEDVLEFIKKDYPHIPVIIVTGYDEVETAVRCMRAGSVNYLVKPVDRAHLLSAVRHALDSGQEARGRAPRQAESAPGAPGGEDSPLARIVTRNARMKELLAYLEAVAGSDEPVLVTGETGVGKEMVARVSHAASGRTGKFVGVNVAGLDDAMFSDTLFGHKKGAFTGASVGRRGLIEEAAGGTLFLDEIGDLEKASQLKLLRLLQEREYYQLGSDTLKAMEARVVVATNQPLERLIDEGRFRGDLFFRLRTHRVSVPPLRERLDDLEPLCAHFLAKAAQRLGKPAPAAPDGLTELLRAHPFPGNVRELEAMVFNAVALCEGELVSLEPFRAWVRQARPLAGQGIFPGVIGQEPAGTPSVTTANAEPFAVGGDEPVPTLKQAEERLIRDALERAGGSQSRAARMLGITRQALNRRLLLQKRKSQLS</sequence>
<dbReference type="SUPFAM" id="SSF52540">
    <property type="entry name" value="P-loop containing nucleoside triphosphate hydrolases"/>
    <property type="match status" value="1"/>
</dbReference>
<feature type="domain" description="Response regulatory" evidence="9">
    <location>
        <begin position="10"/>
        <end position="125"/>
    </location>
</feature>
<dbReference type="InterPro" id="IPR058031">
    <property type="entry name" value="AAA_lid_NorR"/>
</dbReference>
<dbReference type="SMART" id="SM00382">
    <property type="entry name" value="AAA"/>
    <property type="match status" value="1"/>
</dbReference>
<gene>
    <name evidence="10" type="primary">zraR_3</name>
    <name evidence="10" type="ORF">NNJEOMEG_00183</name>
</gene>
<dbReference type="PROSITE" id="PS50045">
    <property type="entry name" value="SIGMA54_INTERACT_4"/>
    <property type="match status" value="1"/>
</dbReference>
<dbReference type="AlphaFoldDB" id="A0A6V8LPT6"/>
<reference evidence="10 11" key="1">
    <citation type="submission" date="2020-04" db="EMBL/GenBank/DDBJ databases">
        <authorList>
            <consortium name="Desulfovibrio sp. FSS-1 genome sequencing consortium"/>
            <person name="Shimoshige H."/>
            <person name="Kobayashi H."/>
            <person name="Maekawa T."/>
        </authorList>
    </citation>
    <scope>NUCLEOTIDE SEQUENCE [LARGE SCALE GENOMIC DNA]</scope>
    <source>
        <strain evidence="10 11">SIID29052-01</strain>
    </source>
</reference>
<dbReference type="SMART" id="SM00448">
    <property type="entry name" value="REC"/>
    <property type="match status" value="1"/>
</dbReference>
<proteinExistence type="predicted"/>
<keyword evidence="6" id="KW-0597">Phosphoprotein</keyword>
<organism evidence="10 11">
    <name type="scientific">Fundidesulfovibrio magnetotacticus</name>
    <dbReference type="NCBI Taxonomy" id="2730080"/>
    <lineage>
        <taxon>Bacteria</taxon>
        <taxon>Pseudomonadati</taxon>
        <taxon>Thermodesulfobacteriota</taxon>
        <taxon>Desulfovibrionia</taxon>
        <taxon>Desulfovibrionales</taxon>
        <taxon>Desulfovibrionaceae</taxon>
        <taxon>Fundidesulfovibrio</taxon>
    </lineage>
</organism>
<dbReference type="RefSeq" id="WP_173080400.1">
    <property type="nucleotide sequence ID" value="NZ_BLTE01000001.1"/>
</dbReference>
<dbReference type="CDD" id="cd00009">
    <property type="entry name" value="AAA"/>
    <property type="match status" value="1"/>
</dbReference>
<keyword evidence="1" id="KW-0547">Nucleotide-binding</keyword>
<evidence type="ECO:0000259" key="9">
    <source>
        <dbReference type="PROSITE" id="PS50110"/>
    </source>
</evidence>
<dbReference type="Pfam" id="PF00158">
    <property type="entry name" value="Sigma54_activat"/>
    <property type="match status" value="1"/>
</dbReference>
<reference evidence="10 11" key="2">
    <citation type="submission" date="2020-05" db="EMBL/GenBank/DDBJ databases">
        <title>Draft genome sequence of Desulfovibrio sp. strainFSS-1.</title>
        <authorList>
            <person name="Shimoshige H."/>
            <person name="Kobayashi H."/>
            <person name="Maekawa T."/>
        </authorList>
    </citation>
    <scope>NUCLEOTIDE SEQUENCE [LARGE SCALE GENOMIC DNA]</scope>
    <source>
        <strain evidence="10 11">SIID29052-01</strain>
    </source>
</reference>
<evidence type="ECO:0000256" key="4">
    <source>
        <dbReference type="ARBA" id="ARBA00023125"/>
    </source>
</evidence>
<dbReference type="InterPro" id="IPR002078">
    <property type="entry name" value="Sigma_54_int"/>
</dbReference>
<dbReference type="SUPFAM" id="SSF52172">
    <property type="entry name" value="CheY-like"/>
    <property type="match status" value="1"/>
</dbReference>
<accession>A0A6V8LPT6</accession>
<dbReference type="InterPro" id="IPR025662">
    <property type="entry name" value="Sigma_54_int_dom_ATP-bd_1"/>
</dbReference>
<dbReference type="PROSITE" id="PS00676">
    <property type="entry name" value="SIGMA54_INTERACT_2"/>
    <property type="match status" value="1"/>
</dbReference>
<dbReference type="Pfam" id="PF00072">
    <property type="entry name" value="Response_reg"/>
    <property type="match status" value="1"/>
</dbReference>
<dbReference type="Pfam" id="PF25601">
    <property type="entry name" value="AAA_lid_14"/>
    <property type="match status" value="1"/>
</dbReference>
<dbReference type="GO" id="GO:0000160">
    <property type="term" value="P:phosphorelay signal transduction system"/>
    <property type="evidence" value="ECO:0007669"/>
    <property type="project" value="InterPro"/>
</dbReference>
<keyword evidence="11" id="KW-1185">Reference proteome</keyword>
<dbReference type="PANTHER" id="PTHR32071:SF13">
    <property type="entry name" value="RESPONSE REGULATOR HSFA"/>
    <property type="match status" value="1"/>
</dbReference>
<dbReference type="GO" id="GO:0005524">
    <property type="term" value="F:ATP binding"/>
    <property type="evidence" value="ECO:0007669"/>
    <property type="project" value="UniProtKB-KW"/>
</dbReference>
<dbReference type="PRINTS" id="PR01590">
    <property type="entry name" value="HTHFIS"/>
</dbReference>
<dbReference type="InterPro" id="IPR011006">
    <property type="entry name" value="CheY-like_superfamily"/>
</dbReference>
<dbReference type="InterPro" id="IPR027417">
    <property type="entry name" value="P-loop_NTPase"/>
</dbReference>